<dbReference type="STRING" id="85558.T45_08614"/>
<comment type="catalytic activity">
    <reaction evidence="5 6">
        <text>5-amino-1-(5-phospho-beta-D-ribosyl)imidazole + hydrogencarbonate + ATP = 5-carboxyamino-1-(5-phospho-D-ribosyl)imidazole + ADP + phosphate + 2 H(+)</text>
        <dbReference type="Rhea" id="RHEA:19317"/>
        <dbReference type="ChEBI" id="CHEBI:15378"/>
        <dbReference type="ChEBI" id="CHEBI:17544"/>
        <dbReference type="ChEBI" id="CHEBI:30616"/>
        <dbReference type="ChEBI" id="CHEBI:43474"/>
        <dbReference type="ChEBI" id="CHEBI:58730"/>
        <dbReference type="ChEBI" id="CHEBI:137981"/>
        <dbReference type="ChEBI" id="CHEBI:456216"/>
        <dbReference type="EC" id="6.3.4.18"/>
    </reaction>
</comment>
<dbReference type="HAMAP" id="MF_01928">
    <property type="entry name" value="PurK"/>
    <property type="match status" value="1"/>
</dbReference>
<dbReference type="SUPFAM" id="SSF52440">
    <property type="entry name" value="PreATP-grasp domain"/>
    <property type="match status" value="1"/>
</dbReference>
<protein>
    <recommendedName>
        <fullName evidence="5 6">N5-carboxyaminoimidazole ribonucleotide synthase</fullName>
        <shortName evidence="5 6">N5-CAIR synthase</shortName>
        <ecNumber evidence="5 6">6.3.4.18</ecNumber>
    </recommendedName>
    <alternativeName>
        <fullName evidence="5 6">5-(carboxyamino)imidazole ribonucleotide synthetase</fullName>
    </alternativeName>
</protein>
<dbReference type="SUPFAM" id="SSF51246">
    <property type="entry name" value="Rudiment single hybrid motif"/>
    <property type="match status" value="1"/>
</dbReference>
<dbReference type="Proteomes" id="UP000010931">
    <property type="component" value="Unassembled WGS sequence"/>
</dbReference>
<proteinExistence type="inferred from homology"/>
<comment type="pathway">
    <text evidence="5 6">Purine metabolism; IMP biosynthesis via de novo pathway; 5-amino-1-(5-phospho-D-ribosyl)imidazole-4-carboxylate from 5-amino-1-(5-phospho-D-ribosyl)imidazole (N5-CAIR route): step 1/2.</text>
</comment>
<dbReference type="EMBL" id="AEJB01000689">
    <property type="protein sequence ID" value="ELP61346.1"/>
    <property type="molecule type" value="Genomic_DNA"/>
</dbReference>
<dbReference type="Pfam" id="PF17769">
    <property type="entry name" value="PurK_C"/>
    <property type="match status" value="1"/>
</dbReference>
<dbReference type="NCBIfam" id="TIGR01161">
    <property type="entry name" value="purK"/>
    <property type="match status" value="1"/>
</dbReference>
<comment type="subunit">
    <text evidence="5 6">Homodimer.</text>
</comment>
<dbReference type="Pfam" id="PF02222">
    <property type="entry name" value="ATP-grasp"/>
    <property type="match status" value="1"/>
</dbReference>
<evidence type="ECO:0000313" key="9">
    <source>
        <dbReference type="Proteomes" id="UP000010931"/>
    </source>
</evidence>
<dbReference type="InterPro" id="IPR016185">
    <property type="entry name" value="PreATP-grasp_dom_sf"/>
</dbReference>
<dbReference type="Gene3D" id="3.30.470.20">
    <property type="entry name" value="ATP-grasp fold, B domain"/>
    <property type="match status" value="1"/>
</dbReference>
<dbReference type="InterPro" id="IPR013815">
    <property type="entry name" value="ATP_grasp_subdomain_1"/>
</dbReference>
<dbReference type="SUPFAM" id="SSF56059">
    <property type="entry name" value="Glutathione synthetase ATP-binding domain-like"/>
    <property type="match status" value="1"/>
</dbReference>
<keyword evidence="3 5" id="KW-0658">Purine biosynthesis</keyword>
<dbReference type="GO" id="GO:0046872">
    <property type="term" value="F:metal ion binding"/>
    <property type="evidence" value="ECO:0007669"/>
    <property type="project" value="InterPro"/>
</dbReference>
<keyword evidence="1 5" id="KW-0436">Ligase</keyword>
<keyword evidence="2 5" id="KW-0547">Nucleotide-binding</keyword>
<dbReference type="InterPro" id="IPR054350">
    <property type="entry name" value="PurT/PurK_preATP-grasp"/>
</dbReference>
<dbReference type="FunFam" id="3.30.470.20:FF:000029">
    <property type="entry name" value="N5-carboxyaminoimidazole ribonucleotide synthase"/>
    <property type="match status" value="1"/>
</dbReference>
<evidence type="ECO:0000313" key="8">
    <source>
        <dbReference type="EMBL" id="ELP61346.1"/>
    </source>
</evidence>
<dbReference type="PROSITE" id="PS50975">
    <property type="entry name" value="ATP_GRASP"/>
    <property type="match status" value="1"/>
</dbReference>
<dbReference type="NCBIfam" id="NF004679">
    <property type="entry name" value="PRK06019.1-5"/>
    <property type="match status" value="1"/>
</dbReference>
<dbReference type="InterPro" id="IPR040686">
    <property type="entry name" value="PurK_C"/>
</dbReference>
<dbReference type="FunFam" id="3.40.50.20:FF:000025">
    <property type="entry name" value="N5-carboxyaminoimidazole ribonucleotide synthase"/>
    <property type="match status" value="1"/>
</dbReference>
<feature type="binding site" evidence="5">
    <location>
        <begin position="249"/>
        <end position="252"/>
    </location>
    <ligand>
        <name>ATP</name>
        <dbReference type="ChEBI" id="CHEBI:30616"/>
    </ligand>
</feature>
<dbReference type="GO" id="GO:0034028">
    <property type="term" value="F:5-(carboxyamino)imidazole ribonucleotide synthase activity"/>
    <property type="evidence" value="ECO:0007669"/>
    <property type="project" value="UniProtKB-UniRule"/>
</dbReference>
<evidence type="ECO:0000259" key="7">
    <source>
        <dbReference type="PROSITE" id="PS50975"/>
    </source>
</evidence>
<dbReference type="GO" id="GO:0004638">
    <property type="term" value="F:phosphoribosylaminoimidazole carboxylase activity"/>
    <property type="evidence" value="ECO:0007669"/>
    <property type="project" value="InterPro"/>
</dbReference>
<evidence type="ECO:0000256" key="1">
    <source>
        <dbReference type="ARBA" id="ARBA00022598"/>
    </source>
</evidence>
<comment type="function">
    <text evidence="6">Catalyzes the ATP-dependent conversion of 5-aminoimidazole ribonucleotide (AIR) and HCO(3)- to N5-carboxyaminoimidazole ribonucleotide (N5-CAIR).</text>
</comment>
<evidence type="ECO:0000256" key="2">
    <source>
        <dbReference type="ARBA" id="ARBA00022741"/>
    </source>
</evidence>
<dbReference type="AlphaFoldDB" id="L7ERJ4"/>
<reference evidence="8 9" key="1">
    <citation type="journal article" date="2011" name="Plasmid">
        <title>Streptomyces turgidiscabies Car8 contains a modular pathogenicity island that shares virulence genes with other actinobacterial plant pathogens.</title>
        <authorList>
            <person name="Huguet-Tapia J.C."/>
            <person name="Badger J.H."/>
            <person name="Loria R."/>
            <person name="Pettis G.S."/>
        </authorList>
    </citation>
    <scope>NUCLEOTIDE SEQUENCE [LARGE SCALE GENOMIC DNA]</scope>
    <source>
        <strain evidence="8 9">Car8</strain>
    </source>
</reference>
<keyword evidence="9" id="KW-1185">Reference proteome</keyword>
<feature type="binding site" evidence="5">
    <location>
        <position position="168"/>
    </location>
    <ligand>
        <name>ATP</name>
        <dbReference type="ChEBI" id="CHEBI:30616"/>
    </ligand>
</feature>
<comment type="similarity">
    <text evidence="5 6">Belongs to the PurK/PurT family.</text>
</comment>
<evidence type="ECO:0000256" key="6">
    <source>
        <dbReference type="RuleBase" id="RU361200"/>
    </source>
</evidence>
<evidence type="ECO:0000256" key="4">
    <source>
        <dbReference type="ARBA" id="ARBA00022840"/>
    </source>
</evidence>
<comment type="caution">
    <text evidence="8">The sequence shown here is derived from an EMBL/GenBank/DDBJ whole genome shotgun (WGS) entry which is preliminary data.</text>
</comment>
<feature type="binding site" evidence="5">
    <location>
        <position position="216"/>
    </location>
    <ligand>
        <name>ATP</name>
        <dbReference type="ChEBI" id="CHEBI:30616"/>
    </ligand>
</feature>
<dbReference type="UniPathway" id="UPA00074">
    <property type="reaction ID" value="UER00942"/>
</dbReference>
<keyword evidence="4 5" id="KW-0067">ATP-binding</keyword>
<dbReference type="Gene3D" id="3.30.1490.20">
    <property type="entry name" value="ATP-grasp fold, A domain"/>
    <property type="match status" value="1"/>
</dbReference>
<feature type="binding site" evidence="5">
    <location>
        <position position="257"/>
    </location>
    <ligand>
        <name>ATP</name>
        <dbReference type="ChEBI" id="CHEBI:30616"/>
    </ligand>
</feature>
<dbReference type="GO" id="GO:0006189">
    <property type="term" value="P:'de novo' IMP biosynthetic process"/>
    <property type="evidence" value="ECO:0007669"/>
    <property type="project" value="UniProtKB-UniRule"/>
</dbReference>
<sequence length="451" mass="48554">MKPVGTVFGTTFGTTFHGLSAPVCGIAVWDFVNPAMLTTPYGACLCASGHRRVIGPRWPGRYSWRVTFPVVGMVGGGQLARMTHEAGIPLGIKFKVLSDTPLDSAAQVVGDVVIGDYRDLETLRAFAQGCDVITFDHEHVPTEHLRALEADGIPVRPGPDALVHAQDKGVMRAKLDEIGVPCPRHRIVRDVEDVVAFAAEGLSEGDQGDGFPVVLKTVRGGYDGKGVWVVRSAADAADPFRAGVPVLAEEKVDFVRELAANVVRSPHGQAVAYPVVESQQVDGVCDTVIAPAPGIAEELALQAQELALGIAKELGVVGHLAVELFETHDGRILVNELAMRPHNSGHWTMDGAITSQFANHVRAVLDLPLGDPRPRAKWTVMANVLGGDYPDMYSAYLHCMARDPQLKIHMYGKDVKPGRKVGHVNTYGDDLDDVLERARHAAGYLRGTITE</sequence>
<dbReference type="PANTHER" id="PTHR11609">
    <property type="entry name" value="PURINE BIOSYNTHESIS PROTEIN 6/7, PUR6/7"/>
    <property type="match status" value="1"/>
</dbReference>
<dbReference type="Pfam" id="PF22660">
    <property type="entry name" value="RS_preATP-grasp-like"/>
    <property type="match status" value="1"/>
</dbReference>
<dbReference type="NCBIfam" id="NF004680">
    <property type="entry name" value="PRK06019.1-6"/>
    <property type="match status" value="1"/>
</dbReference>
<dbReference type="FunFam" id="3.30.1490.20:FF:000015">
    <property type="entry name" value="N5-carboxyaminoimidazole ribonucleotide synthase"/>
    <property type="match status" value="1"/>
</dbReference>
<dbReference type="InterPro" id="IPR011054">
    <property type="entry name" value="Rudment_hybrid_motif"/>
</dbReference>
<keyword evidence="8" id="KW-0456">Lyase</keyword>
<dbReference type="InterPro" id="IPR005875">
    <property type="entry name" value="PurK"/>
</dbReference>
<dbReference type="EC" id="6.3.4.18" evidence="5 6"/>
<gene>
    <name evidence="5 6 8" type="primary">purK</name>
    <name evidence="8" type="ORF">STRTUCAR8_06714</name>
</gene>
<dbReference type="InterPro" id="IPR003135">
    <property type="entry name" value="ATP-grasp_carboxylate-amine"/>
</dbReference>
<evidence type="ECO:0000256" key="5">
    <source>
        <dbReference type="HAMAP-Rule" id="MF_01928"/>
    </source>
</evidence>
<dbReference type="GO" id="GO:0005524">
    <property type="term" value="F:ATP binding"/>
    <property type="evidence" value="ECO:0007669"/>
    <property type="project" value="UniProtKB-UniRule"/>
</dbReference>
<feature type="binding site" evidence="5">
    <location>
        <begin position="335"/>
        <end position="336"/>
    </location>
    <ligand>
        <name>ATP</name>
        <dbReference type="ChEBI" id="CHEBI:30616"/>
    </ligand>
</feature>
<name>L7ERJ4_STRT8</name>
<accession>L7ERJ4</accession>
<dbReference type="Gene3D" id="3.40.50.20">
    <property type="match status" value="1"/>
</dbReference>
<feature type="domain" description="ATP-grasp" evidence="7">
    <location>
        <begin position="172"/>
        <end position="366"/>
    </location>
</feature>
<dbReference type="GO" id="GO:0005829">
    <property type="term" value="C:cytosol"/>
    <property type="evidence" value="ECO:0007669"/>
    <property type="project" value="TreeGrafter"/>
</dbReference>
<comment type="caution">
    <text evidence="5">Lacks conserved residue(s) required for the propagation of feature annotation.</text>
</comment>
<organism evidence="8 9">
    <name type="scientific">Streptomyces turgidiscabies (strain Car8)</name>
    <dbReference type="NCBI Taxonomy" id="698760"/>
    <lineage>
        <taxon>Bacteria</taxon>
        <taxon>Bacillati</taxon>
        <taxon>Actinomycetota</taxon>
        <taxon>Actinomycetes</taxon>
        <taxon>Kitasatosporales</taxon>
        <taxon>Streptomycetaceae</taxon>
        <taxon>Streptomyces</taxon>
    </lineage>
</organism>
<dbReference type="InterPro" id="IPR011761">
    <property type="entry name" value="ATP-grasp"/>
</dbReference>
<evidence type="ECO:0000256" key="3">
    <source>
        <dbReference type="ARBA" id="ARBA00022755"/>
    </source>
</evidence>
<dbReference type="PANTHER" id="PTHR11609:SF5">
    <property type="entry name" value="PHOSPHORIBOSYLAMINOIMIDAZOLE CARBOXYLASE"/>
    <property type="match status" value="1"/>
</dbReference>
<dbReference type="PATRIC" id="fig|698760.3.peg.9684"/>
<comment type="function">
    <text evidence="5">Catalyzes the ATP-dependent conversion of 5-aminoimidazole ribonucleotide (AIR) and HCO(3)(-) to N5-carboxyaminoimidazole ribonucleotide (N5-CAIR).</text>
</comment>